<dbReference type="AlphaFoldDB" id="A0A0J9CXX3"/>
<dbReference type="SUPFAM" id="SSF51182">
    <property type="entry name" value="RmlC-like cupins"/>
    <property type="match status" value="1"/>
</dbReference>
<dbReference type="Gene3D" id="2.60.120.10">
    <property type="entry name" value="Jelly Rolls"/>
    <property type="match status" value="1"/>
</dbReference>
<evidence type="ECO:0000313" key="2">
    <source>
        <dbReference type="EMBL" id="ATP17819.1"/>
    </source>
</evidence>
<dbReference type="InterPro" id="IPR014710">
    <property type="entry name" value="RmlC-like_jellyroll"/>
</dbReference>
<evidence type="ECO:0000313" key="3">
    <source>
        <dbReference type="EMBL" id="QHD68914.1"/>
    </source>
</evidence>
<dbReference type="InterPro" id="IPR047142">
    <property type="entry name" value="OryJ/VirC-like"/>
</dbReference>
<dbReference type="InterPro" id="IPR013096">
    <property type="entry name" value="Cupin_2"/>
</dbReference>
<dbReference type="PANTHER" id="PTHR36156:SF2">
    <property type="entry name" value="CUPIN TYPE-2 DOMAIN-CONTAINING PROTEIN"/>
    <property type="match status" value="1"/>
</dbReference>
<accession>A0A0J9CXX3</accession>
<proteinExistence type="predicted"/>
<dbReference type="Proteomes" id="UP000037029">
    <property type="component" value="Chromosome"/>
</dbReference>
<evidence type="ECO:0000313" key="5">
    <source>
        <dbReference type="Proteomes" id="UP000464086"/>
    </source>
</evidence>
<feature type="domain" description="Cupin type-2" evidence="1">
    <location>
        <begin position="118"/>
        <end position="173"/>
    </location>
</feature>
<dbReference type="RefSeq" id="WP_048938516.1">
    <property type="nucleotide sequence ID" value="NZ_CP047218.1"/>
</dbReference>
<evidence type="ECO:0000313" key="4">
    <source>
        <dbReference type="Proteomes" id="UP000037029"/>
    </source>
</evidence>
<gene>
    <name evidence="2" type="ORF">BV87_05100</name>
    <name evidence="3" type="ORF">GS397_18830</name>
</gene>
<evidence type="ECO:0000259" key="1">
    <source>
        <dbReference type="Pfam" id="PF07883"/>
    </source>
</evidence>
<dbReference type="PANTHER" id="PTHR36156">
    <property type="entry name" value="SLR2101 PROTEIN"/>
    <property type="match status" value="1"/>
</dbReference>
<dbReference type="CDD" id="cd02231">
    <property type="entry name" value="cupin_BLL6423-like"/>
    <property type="match status" value="1"/>
</dbReference>
<reference evidence="3 5" key="2">
    <citation type="submission" date="2019-12" db="EMBL/GenBank/DDBJ databases">
        <title>Functional and genomic insights into the Sphingobium yanoikuyae YC-JY1, a bacterium efficiently degrading bisphenol A.</title>
        <authorList>
            <person name="Jia Y."/>
            <person name="Li X."/>
            <person name="Wang J."/>
            <person name="Eltoukhy A."/>
            <person name="Lamraoui I."/>
            <person name="Yan Y."/>
        </authorList>
    </citation>
    <scope>NUCLEOTIDE SEQUENCE [LARGE SCALE GENOMIC DNA]</scope>
    <source>
        <strain evidence="3 5">YC-JY1</strain>
    </source>
</reference>
<protein>
    <submittedName>
        <fullName evidence="2 3">Cupin</fullName>
    </submittedName>
</protein>
<dbReference type="InterPro" id="IPR011051">
    <property type="entry name" value="RmlC_Cupin_sf"/>
</dbReference>
<organism evidence="2 4">
    <name type="scientific">Sphingobium yanoikuyae</name>
    <name type="common">Sphingomonas yanoikuyae</name>
    <dbReference type="NCBI Taxonomy" id="13690"/>
    <lineage>
        <taxon>Bacteria</taxon>
        <taxon>Pseudomonadati</taxon>
        <taxon>Pseudomonadota</taxon>
        <taxon>Alphaproteobacteria</taxon>
        <taxon>Sphingomonadales</taxon>
        <taxon>Sphingomonadaceae</taxon>
        <taxon>Sphingobium</taxon>
    </lineage>
</organism>
<dbReference type="Proteomes" id="UP000464086">
    <property type="component" value="Chromosome"/>
</dbReference>
<dbReference type="EMBL" id="CP020925">
    <property type="protein sequence ID" value="ATP17819.1"/>
    <property type="molecule type" value="Genomic_DNA"/>
</dbReference>
<dbReference type="Pfam" id="PF07883">
    <property type="entry name" value="Cupin_2"/>
    <property type="match status" value="1"/>
</dbReference>
<dbReference type="EMBL" id="CP047218">
    <property type="protein sequence ID" value="QHD68914.1"/>
    <property type="molecule type" value="Genomic_DNA"/>
</dbReference>
<name>A0A0J9CXX3_SPHYA</name>
<reference evidence="2 4" key="1">
    <citation type="submission" date="2017-04" db="EMBL/GenBank/DDBJ databases">
        <title>Characterization, genome and methylation analysis of a phthalic acid esters degrading strain Sphingobium yanoikuyae SHJ.</title>
        <authorList>
            <person name="Feng L."/>
        </authorList>
    </citation>
    <scope>NUCLEOTIDE SEQUENCE [LARGE SCALE GENOMIC DNA]</scope>
    <source>
        <strain evidence="2 4">SHJ</strain>
    </source>
</reference>
<sequence length="184" mass="19944">MGTEPGTSFRRIVTGHDADRRSRIASDAPPVRVFDNLGEEGLVFHEVWNTRQTPAILDRNDAEPAETHLLLAPPPGGTRIRVLDIPPEQAGADFDAVFDAIGGSDAHVGKTSNRHASFHRTRSIDYGILLSGSITLMMDEGETIAHAGDIIIQRGTNHGWINRSGAPCRIAFILIDGVFDDDLA</sequence>